<accession>A0AC58T4W5</accession>
<proteinExistence type="predicted"/>
<keyword evidence="1" id="KW-1185">Reference proteome</keyword>
<reference evidence="1" key="1">
    <citation type="journal article" date="2014" name="Nat. Commun.">
        <title>The tobacco genome sequence and its comparison with those of tomato and potato.</title>
        <authorList>
            <person name="Sierro N."/>
            <person name="Battey J.N."/>
            <person name="Ouadi S."/>
            <person name="Bakaher N."/>
            <person name="Bovet L."/>
            <person name="Willig A."/>
            <person name="Goepfert S."/>
            <person name="Peitsch M.C."/>
            <person name="Ivanov N.V."/>
        </authorList>
    </citation>
    <scope>NUCLEOTIDE SEQUENCE [LARGE SCALE GENOMIC DNA]</scope>
</reference>
<organism evidence="1 2">
    <name type="scientific">Nicotiana tabacum</name>
    <name type="common">Common tobacco</name>
    <dbReference type="NCBI Taxonomy" id="4097"/>
    <lineage>
        <taxon>Eukaryota</taxon>
        <taxon>Viridiplantae</taxon>
        <taxon>Streptophyta</taxon>
        <taxon>Embryophyta</taxon>
        <taxon>Tracheophyta</taxon>
        <taxon>Spermatophyta</taxon>
        <taxon>Magnoliopsida</taxon>
        <taxon>eudicotyledons</taxon>
        <taxon>Gunneridae</taxon>
        <taxon>Pentapetalae</taxon>
        <taxon>asterids</taxon>
        <taxon>lamiids</taxon>
        <taxon>Solanales</taxon>
        <taxon>Solanaceae</taxon>
        <taxon>Nicotianoideae</taxon>
        <taxon>Nicotianeae</taxon>
        <taxon>Nicotiana</taxon>
    </lineage>
</organism>
<gene>
    <name evidence="2" type="primary">LOC142172525</name>
</gene>
<name>A0AC58T4W5_TOBAC</name>
<reference evidence="2" key="2">
    <citation type="submission" date="2025-08" db="UniProtKB">
        <authorList>
            <consortium name="RefSeq"/>
        </authorList>
    </citation>
    <scope>IDENTIFICATION</scope>
    <source>
        <tissue evidence="2">Leaf</tissue>
    </source>
</reference>
<protein>
    <submittedName>
        <fullName evidence="2">Uncharacterized protein LOC142172525</fullName>
    </submittedName>
</protein>
<evidence type="ECO:0000313" key="1">
    <source>
        <dbReference type="Proteomes" id="UP000790787"/>
    </source>
</evidence>
<dbReference type="RefSeq" id="XP_075092264.1">
    <property type="nucleotide sequence ID" value="XM_075236163.1"/>
</dbReference>
<evidence type="ECO:0000313" key="2">
    <source>
        <dbReference type="RefSeq" id="XP_075092264.1"/>
    </source>
</evidence>
<dbReference type="Proteomes" id="UP000790787">
    <property type="component" value="Chromosome 18"/>
</dbReference>
<sequence length="523" mass="59521">MLLQITYQDKSTQTDENQESKDIFAILTTLSLQMDSMGKRLQQLESQQHDYKNAELSRSEDLKIPELEGDVGKLQKTHDKVCLPTAAGISKQVNKKLHTNVNLNNVFDKPFTSKKPKEAIAITPQTTTYANSLHHNKKVYNHITQTYIENIYKIQTFLNLNPRSTTTIDPIQDYRTQKLQGYNRLIAQPKTKANLVKTCYNYGLLSTIYTHDGEEIIGIPELYKAFVTFKRITKGNLFFIKFYTAPAEILYDEIKPIIQVIKIGLTRDMIIPEEIEKQPEIQKMEIPSFYANKRIIGITTIIQELANNYLQGNAIWSYYSRDQVLPPLPNMLGTGASLRVEDGCLPSAPAPGDWRRAKTHMMNLYSPTIFRKGMINIDKHDKDALLTSMDDDNDRKWTERFVAVATDKIILETTSSFLAARNHTPTRWVPPAVKGLDRWVQKIMDVITLETRFWKLNPSDLFMKLCLTATFVTVPEEDVLVDPDDATRLLQEALTRTDATSSPLAASDNEGDIPPPQSPVHGN</sequence>